<keyword evidence="3" id="KW-1185">Reference proteome</keyword>
<dbReference type="EMBL" id="FORH01000001">
    <property type="protein sequence ID" value="SFI75715.1"/>
    <property type="molecule type" value="Genomic_DNA"/>
</dbReference>
<reference evidence="3" key="1">
    <citation type="submission" date="2016-10" db="EMBL/GenBank/DDBJ databases">
        <authorList>
            <person name="Varghese N."/>
            <person name="Submissions S."/>
        </authorList>
    </citation>
    <scope>NUCLEOTIDE SEQUENCE [LARGE SCALE GENOMIC DNA]</scope>
    <source>
        <strain evidence="3">DSM 26471</strain>
    </source>
</reference>
<protein>
    <submittedName>
        <fullName evidence="2">Uncharacterized protein</fullName>
    </submittedName>
</protein>
<gene>
    <name evidence="2" type="ORF">SAMN04487991_0793</name>
</gene>
<evidence type="ECO:0000313" key="2">
    <source>
        <dbReference type="EMBL" id="SFI75715.1"/>
    </source>
</evidence>
<feature type="compositionally biased region" description="Basic and acidic residues" evidence="1">
    <location>
        <begin position="48"/>
        <end position="58"/>
    </location>
</feature>
<dbReference type="STRING" id="588602.SAMN04487991_0793"/>
<organism evidence="2 3">
    <name type="scientific">Celeribacter neptunius</name>
    <dbReference type="NCBI Taxonomy" id="588602"/>
    <lineage>
        <taxon>Bacteria</taxon>
        <taxon>Pseudomonadati</taxon>
        <taxon>Pseudomonadota</taxon>
        <taxon>Alphaproteobacteria</taxon>
        <taxon>Rhodobacterales</taxon>
        <taxon>Roseobacteraceae</taxon>
        <taxon>Celeribacter</taxon>
    </lineage>
</organism>
<dbReference type="Proteomes" id="UP000199630">
    <property type="component" value="Unassembled WGS sequence"/>
</dbReference>
<name>A0A1I3KUC7_9RHOB</name>
<feature type="region of interest" description="Disordered" evidence="1">
    <location>
        <begin position="26"/>
        <end position="75"/>
    </location>
</feature>
<accession>A0A1I3KUC7</accession>
<evidence type="ECO:0000256" key="1">
    <source>
        <dbReference type="SAM" id="MobiDB-lite"/>
    </source>
</evidence>
<dbReference type="OrthoDB" id="7726881at2"/>
<dbReference type="AlphaFoldDB" id="A0A1I3KUC7"/>
<sequence length="75" mass="8124">MSNIVKPTTDQDLIDAFLAKGGEVKKGKTKPLPMGLGLSKGQWGNTLSKEEKEAREAEVDMSDLPPLKSGQRRNG</sequence>
<evidence type="ECO:0000313" key="3">
    <source>
        <dbReference type="Proteomes" id="UP000199630"/>
    </source>
</evidence>
<dbReference type="RefSeq" id="WP_090057653.1">
    <property type="nucleotide sequence ID" value="NZ_FORH01000001.1"/>
</dbReference>
<proteinExistence type="predicted"/>